<organism evidence="5 6">
    <name type="scientific">Cellulosilyticum lentocellum (strain ATCC 49066 / DSM 5427 / NCIMB 11756 / RHM5)</name>
    <name type="common">Clostridium lentocellum</name>
    <dbReference type="NCBI Taxonomy" id="642492"/>
    <lineage>
        <taxon>Bacteria</taxon>
        <taxon>Bacillati</taxon>
        <taxon>Bacillota</taxon>
        <taxon>Clostridia</taxon>
        <taxon>Lachnospirales</taxon>
        <taxon>Cellulosilyticaceae</taxon>
        <taxon>Cellulosilyticum</taxon>
    </lineage>
</organism>
<dbReference type="KEGG" id="cle:Clole_3948"/>
<dbReference type="Gene3D" id="1.10.10.10">
    <property type="entry name" value="Winged helix-like DNA-binding domain superfamily/Winged helix DNA-binding domain"/>
    <property type="match status" value="1"/>
</dbReference>
<dbReference type="PROSITE" id="PS50995">
    <property type="entry name" value="HTH_MARR_2"/>
    <property type="match status" value="1"/>
</dbReference>
<dbReference type="STRING" id="642492.Clole_3948"/>
<evidence type="ECO:0000256" key="3">
    <source>
        <dbReference type="ARBA" id="ARBA00023163"/>
    </source>
</evidence>
<keyword evidence="3" id="KW-0804">Transcription</keyword>
<evidence type="ECO:0000313" key="5">
    <source>
        <dbReference type="EMBL" id="ADZ85626.1"/>
    </source>
</evidence>
<evidence type="ECO:0000256" key="1">
    <source>
        <dbReference type="ARBA" id="ARBA00023015"/>
    </source>
</evidence>
<keyword evidence="2" id="KW-0238">DNA-binding</keyword>
<dbReference type="InterPro" id="IPR036388">
    <property type="entry name" value="WH-like_DNA-bd_sf"/>
</dbReference>
<dbReference type="AlphaFoldDB" id="F2JKB1"/>
<dbReference type="SMART" id="SM00347">
    <property type="entry name" value="HTH_MARR"/>
    <property type="match status" value="1"/>
</dbReference>
<gene>
    <name evidence="5" type="ordered locus">Clole_3948</name>
</gene>
<dbReference type="eggNOG" id="COG1846">
    <property type="taxonomic scope" value="Bacteria"/>
</dbReference>
<evidence type="ECO:0000256" key="2">
    <source>
        <dbReference type="ARBA" id="ARBA00023125"/>
    </source>
</evidence>
<dbReference type="InterPro" id="IPR036390">
    <property type="entry name" value="WH_DNA-bd_sf"/>
</dbReference>
<name>F2JKB1_CELLD</name>
<protein>
    <submittedName>
        <fullName evidence="5">Transcriptional regulator, MarR family</fullName>
    </submittedName>
</protein>
<evidence type="ECO:0000259" key="4">
    <source>
        <dbReference type="PROSITE" id="PS50995"/>
    </source>
</evidence>
<dbReference type="PANTHER" id="PTHR42756:SF1">
    <property type="entry name" value="TRANSCRIPTIONAL REPRESSOR OF EMRAB OPERON"/>
    <property type="match status" value="1"/>
</dbReference>
<feature type="domain" description="HTH marR-type" evidence="4">
    <location>
        <begin position="1"/>
        <end position="138"/>
    </location>
</feature>
<dbReference type="GO" id="GO:0003700">
    <property type="term" value="F:DNA-binding transcription factor activity"/>
    <property type="evidence" value="ECO:0007669"/>
    <property type="project" value="InterPro"/>
</dbReference>
<keyword evidence="1" id="KW-0805">Transcription regulation</keyword>
<dbReference type="InterPro" id="IPR000835">
    <property type="entry name" value="HTH_MarR-typ"/>
</dbReference>
<dbReference type="PANTHER" id="PTHR42756">
    <property type="entry name" value="TRANSCRIPTIONAL REGULATOR, MARR"/>
    <property type="match status" value="1"/>
</dbReference>
<sequence>MKQYETEGIGRYISYLHRLGANFLSKEYDQYEIGFGQYQFLLRLYLEDGVSHDELTEQVCVDKATTTRAIKKLEEKGYVRLAPNEKDKRKYHIYLTEKALMQKEEILEISRRWERQLIDGLEQEELNQLFYLLRKITRYNSGYLFNEE</sequence>
<dbReference type="GO" id="GO:0003677">
    <property type="term" value="F:DNA binding"/>
    <property type="evidence" value="ECO:0007669"/>
    <property type="project" value="UniProtKB-KW"/>
</dbReference>
<dbReference type="HOGENOM" id="CLU_083287_18_0_9"/>
<accession>F2JKB1</accession>
<keyword evidence="6" id="KW-1185">Reference proteome</keyword>
<proteinExistence type="predicted"/>
<dbReference type="PRINTS" id="PR00598">
    <property type="entry name" value="HTHMARR"/>
</dbReference>
<dbReference type="Pfam" id="PF01047">
    <property type="entry name" value="MarR"/>
    <property type="match status" value="1"/>
</dbReference>
<reference evidence="5 6" key="1">
    <citation type="journal article" date="2011" name="J. Bacteriol.">
        <title>Complete genome sequence of the cellulose-degrading bacterium Cellulosilyticum lentocellum.</title>
        <authorList>
            <consortium name="US DOE Joint Genome Institute"/>
            <person name="Miller D.A."/>
            <person name="Suen G."/>
            <person name="Bruce D."/>
            <person name="Copeland A."/>
            <person name="Cheng J.F."/>
            <person name="Detter C."/>
            <person name="Goodwin L.A."/>
            <person name="Han C.S."/>
            <person name="Hauser L.J."/>
            <person name="Land M.L."/>
            <person name="Lapidus A."/>
            <person name="Lucas S."/>
            <person name="Meincke L."/>
            <person name="Pitluck S."/>
            <person name="Tapia R."/>
            <person name="Teshima H."/>
            <person name="Woyke T."/>
            <person name="Fox B.G."/>
            <person name="Angert E.R."/>
            <person name="Currie C.R."/>
        </authorList>
    </citation>
    <scope>NUCLEOTIDE SEQUENCE [LARGE SCALE GENOMIC DNA]</scope>
    <source>
        <strain evidence="6">ATCC 49066 / DSM 5427 / NCIMB 11756 / RHM5</strain>
    </source>
</reference>
<dbReference type="RefSeq" id="WP_013658899.1">
    <property type="nucleotide sequence ID" value="NC_015275.1"/>
</dbReference>
<dbReference type="EMBL" id="CP002582">
    <property type="protein sequence ID" value="ADZ85626.1"/>
    <property type="molecule type" value="Genomic_DNA"/>
</dbReference>
<evidence type="ECO:0000313" key="6">
    <source>
        <dbReference type="Proteomes" id="UP000008467"/>
    </source>
</evidence>
<dbReference type="SUPFAM" id="SSF46785">
    <property type="entry name" value="Winged helix' DNA-binding domain"/>
    <property type="match status" value="1"/>
</dbReference>
<dbReference type="Proteomes" id="UP000008467">
    <property type="component" value="Chromosome"/>
</dbReference>